<keyword evidence="4" id="KW-1185">Reference proteome</keyword>
<name>A0ABW3VXD9_9ACTN</name>
<protein>
    <submittedName>
        <fullName evidence="3">Uncharacterized protein</fullName>
    </submittedName>
</protein>
<accession>A0ABW3VXD9</accession>
<evidence type="ECO:0000256" key="1">
    <source>
        <dbReference type="SAM" id="MobiDB-lite"/>
    </source>
</evidence>
<evidence type="ECO:0000313" key="3">
    <source>
        <dbReference type="EMBL" id="MFD1247384.1"/>
    </source>
</evidence>
<dbReference type="RefSeq" id="WP_367921381.1">
    <property type="nucleotide sequence ID" value="NZ_BAABAC010000042.1"/>
</dbReference>
<comment type="caution">
    <text evidence="3">The sequence shown here is derived from an EMBL/GenBank/DDBJ whole genome shotgun (WGS) entry which is preliminary data.</text>
</comment>
<feature type="transmembrane region" description="Helical" evidence="2">
    <location>
        <begin position="41"/>
        <end position="62"/>
    </location>
</feature>
<keyword evidence="2" id="KW-0812">Transmembrane</keyword>
<gene>
    <name evidence="3" type="ORF">ACFQ3F_06255</name>
</gene>
<proteinExistence type="predicted"/>
<organism evidence="3 4">
    <name type="scientific">Nocardioides ginsengisoli</name>
    <dbReference type="NCBI Taxonomy" id="363868"/>
    <lineage>
        <taxon>Bacteria</taxon>
        <taxon>Bacillati</taxon>
        <taxon>Actinomycetota</taxon>
        <taxon>Actinomycetes</taxon>
        <taxon>Propionibacteriales</taxon>
        <taxon>Nocardioidaceae</taxon>
        <taxon>Nocardioides</taxon>
    </lineage>
</organism>
<evidence type="ECO:0000313" key="4">
    <source>
        <dbReference type="Proteomes" id="UP001597229"/>
    </source>
</evidence>
<evidence type="ECO:0000256" key="2">
    <source>
        <dbReference type="SAM" id="Phobius"/>
    </source>
</evidence>
<feature type="region of interest" description="Disordered" evidence="1">
    <location>
        <begin position="1"/>
        <end position="21"/>
    </location>
</feature>
<keyword evidence="2" id="KW-0472">Membrane</keyword>
<keyword evidence="2" id="KW-1133">Transmembrane helix</keyword>
<dbReference type="EMBL" id="JBHTLX010000008">
    <property type="protein sequence ID" value="MFD1247384.1"/>
    <property type="molecule type" value="Genomic_DNA"/>
</dbReference>
<feature type="compositionally biased region" description="Basic and acidic residues" evidence="1">
    <location>
        <begin position="1"/>
        <end position="19"/>
    </location>
</feature>
<sequence>MTERDEDHRSDQGVDRADRSSQTVTPRTVTVVWVRENLARAVWIVCMTLALVLAIAAFTYALEANSGNGLVKLARDLANVFDLGVFDLDNPVKAFKDPNGAVKTALFNYGLGAVVYLVLGRILERIIRP</sequence>
<reference evidence="4" key="1">
    <citation type="journal article" date="2019" name="Int. J. Syst. Evol. Microbiol.">
        <title>The Global Catalogue of Microorganisms (GCM) 10K type strain sequencing project: providing services to taxonomists for standard genome sequencing and annotation.</title>
        <authorList>
            <consortium name="The Broad Institute Genomics Platform"/>
            <consortium name="The Broad Institute Genome Sequencing Center for Infectious Disease"/>
            <person name="Wu L."/>
            <person name="Ma J."/>
        </authorList>
    </citation>
    <scope>NUCLEOTIDE SEQUENCE [LARGE SCALE GENOMIC DNA]</scope>
    <source>
        <strain evidence="4">CCUG 52478</strain>
    </source>
</reference>
<feature type="transmembrane region" description="Helical" evidence="2">
    <location>
        <begin position="106"/>
        <end position="123"/>
    </location>
</feature>
<dbReference type="Proteomes" id="UP001597229">
    <property type="component" value="Unassembled WGS sequence"/>
</dbReference>